<dbReference type="STRING" id="270351.Maq22A_c18145"/>
<dbReference type="EMBL" id="AP014704">
    <property type="protein sequence ID" value="BAQ46727.1"/>
    <property type="molecule type" value="Genomic_DNA"/>
</dbReference>
<reference evidence="2 3" key="1">
    <citation type="journal article" date="2015" name="Genome Announc.">
        <title>Complete Genome Sequence of Methylobacterium aquaticum Strain 22A, Isolated from Racomitrium japonicum Moss.</title>
        <authorList>
            <person name="Tani A."/>
            <person name="Ogura Y."/>
            <person name="Hayashi T."/>
            <person name="Kimbara K."/>
        </authorList>
    </citation>
    <scope>NUCLEOTIDE SEQUENCE [LARGE SCALE GENOMIC DNA]</scope>
    <source>
        <strain evidence="2 3">MA-22A</strain>
    </source>
</reference>
<dbReference type="OrthoDB" id="9789237at2"/>
<dbReference type="SUPFAM" id="SSF46626">
    <property type="entry name" value="Cytochrome c"/>
    <property type="match status" value="1"/>
</dbReference>
<dbReference type="AlphaFoldDB" id="A0A0C6FI58"/>
<dbReference type="GO" id="GO:0009055">
    <property type="term" value="F:electron transfer activity"/>
    <property type="evidence" value="ECO:0007669"/>
    <property type="project" value="InterPro"/>
</dbReference>
<keyword evidence="1" id="KW-0732">Signal</keyword>
<gene>
    <name evidence="2" type="ORF">Maq22A_c18145</name>
</gene>
<dbReference type="Proteomes" id="UP000061432">
    <property type="component" value="Chromosome"/>
</dbReference>
<organism evidence="2 3">
    <name type="scientific">Methylobacterium aquaticum</name>
    <dbReference type="NCBI Taxonomy" id="270351"/>
    <lineage>
        <taxon>Bacteria</taxon>
        <taxon>Pseudomonadati</taxon>
        <taxon>Pseudomonadota</taxon>
        <taxon>Alphaproteobacteria</taxon>
        <taxon>Hyphomicrobiales</taxon>
        <taxon>Methylobacteriaceae</taxon>
        <taxon>Methylobacterium</taxon>
    </lineage>
</organism>
<evidence type="ECO:0000313" key="3">
    <source>
        <dbReference type="Proteomes" id="UP000061432"/>
    </source>
</evidence>
<evidence type="ECO:0000313" key="2">
    <source>
        <dbReference type="EMBL" id="BAQ46727.1"/>
    </source>
</evidence>
<feature type="signal peptide" evidence="1">
    <location>
        <begin position="1"/>
        <end position="27"/>
    </location>
</feature>
<name>A0A0C6FI58_9HYPH</name>
<dbReference type="RefSeq" id="WP_060847789.1">
    <property type="nucleotide sequence ID" value="NZ_AP014704.1"/>
</dbReference>
<accession>A0A0C6FI58</accession>
<dbReference type="InterPro" id="IPR036909">
    <property type="entry name" value="Cyt_c-like_dom_sf"/>
</dbReference>
<evidence type="ECO:0000256" key="1">
    <source>
        <dbReference type="SAM" id="SignalP"/>
    </source>
</evidence>
<protein>
    <submittedName>
        <fullName evidence="2">Sulfite:cytochrome C oxidoreductase subunit bprecursor</fullName>
    </submittedName>
</protein>
<feature type="chain" id="PRO_5002199803" evidence="1">
    <location>
        <begin position="28"/>
        <end position="117"/>
    </location>
</feature>
<dbReference type="PATRIC" id="fig|270351.10.peg.3505"/>
<dbReference type="GO" id="GO:0020037">
    <property type="term" value="F:heme binding"/>
    <property type="evidence" value="ECO:0007669"/>
    <property type="project" value="InterPro"/>
</dbReference>
<sequence>MVTSRTAASRTAFLLAALALASTPTFAAEATEPMRFTSQQVELPTSDRFFPEGPGAEAVNNNCLACHSAGMVLTQPKLSKAQWTETVNKMVHVYKAPIDEADVKAIVDYLAAMKPQP</sequence>
<dbReference type="KEGG" id="maqu:Maq22A_c18145"/>
<proteinExistence type="predicted"/>
<reference evidence="3" key="2">
    <citation type="submission" date="2015-01" db="EMBL/GenBank/DDBJ databases">
        <title>Complete genome sequence of Methylobacterium aquaticum strain 22A.</title>
        <authorList>
            <person name="Tani A."/>
            <person name="Ogura Y."/>
            <person name="Hayashi T."/>
        </authorList>
    </citation>
    <scope>NUCLEOTIDE SEQUENCE [LARGE SCALE GENOMIC DNA]</scope>
    <source>
        <strain evidence="3">MA-22A</strain>
    </source>
</reference>
<dbReference type="Gene3D" id="1.10.760.10">
    <property type="entry name" value="Cytochrome c-like domain"/>
    <property type="match status" value="1"/>
</dbReference>